<keyword evidence="2" id="KW-1185">Reference proteome</keyword>
<dbReference type="RefSeq" id="WP_207861092.1">
    <property type="nucleotide sequence ID" value="NZ_JAFREP010000022.1"/>
</dbReference>
<evidence type="ECO:0000313" key="1">
    <source>
        <dbReference type="EMBL" id="MBO1321117.1"/>
    </source>
</evidence>
<accession>A0A8J7QAZ3</accession>
<protein>
    <recommendedName>
        <fullName evidence="3">MalT-like TPR region domain-containing protein</fullName>
    </recommendedName>
</protein>
<gene>
    <name evidence="1" type="ORF">J3U88_21740</name>
</gene>
<dbReference type="SUPFAM" id="SSF48452">
    <property type="entry name" value="TPR-like"/>
    <property type="match status" value="1"/>
</dbReference>
<dbReference type="Gene3D" id="1.25.40.10">
    <property type="entry name" value="Tetratricopeptide repeat domain"/>
    <property type="match status" value="2"/>
</dbReference>
<organism evidence="1 2">
    <name type="scientific">Acanthopleuribacter pedis</name>
    <dbReference type="NCBI Taxonomy" id="442870"/>
    <lineage>
        <taxon>Bacteria</taxon>
        <taxon>Pseudomonadati</taxon>
        <taxon>Acidobacteriota</taxon>
        <taxon>Holophagae</taxon>
        <taxon>Acanthopleuribacterales</taxon>
        <taxon>Acanthopleuribacteraceae</taxon>
        <taxon>Acanthopleuribacter</taxon>
    </lineage>
</organism>
<dbReference type="InterPro" id="IPR011990">
    <property type="entry name" value="TPR-like_helical_dom_sf"/>
</dbReference>
<proteinExistence type="predicted"/>
<dbReference type="AlphaFoldDB" id="A0A8J7QAZ3"/>
<comment type="caution">
    <text evidence="1">The sequence shown here is derived from an EMBL/GenBank/DDBJ whole genome shotgun (WGS) entry which is preliminary data.</text>
</comment>
<reference evidence="1" key="1">
    <citation type="submission" date="2021-03" db="EMBL/GenBank/DDBJ databases">
        <authorList>
            <person name="Wang G."/>
        </authorList>
    </citation>
    <scope>NUCLEOTIDE SEQUENCE</scope>
    <source>
        <strain evidence="1">KCTC 12899</strain>
    </source>
</reference>
<dbReference type="Proteomes" id="UP000664417">
    <property type="component" value="Unassembled WGS sequence"/>
</dbReference>
<dbReference type="EMBL" id="JAFREP010000022">
    <property type="protein sequence ID" value="MBO1321117.1"/>
    <property type="molecule type" value="Genomic_DNA"/>
</dbReference>
<sequence>MSDQILETVFPARQARALQRFVTRMRGQGFKLLLAEMATVGDRRRLKHWLEQQLEDNETLCRIDVSKLPAQNLWAELKDKLAETPQAAFLMVEGWEHHLAPEKPGVEERQPALIQQLNVQRDLFVRDLAVPWIMVIHPYTQQLLDLGAPDFSDFVALRIEALPQPKLTIPVEAFRSDPVGPGHSSFIVDMLTEPGLKRIWKCLMVGAYTEAKDLIETYRLNHSSEPPSWQFKLTKATYLRLSETHYNAMVSLEELSRHPEVENIPSHEFMVRSELIRMFITNGNYQIAINESKKLSSKLSDPEHFSFREMIHQTQAEAYALQERTAKAIEVLTDSNTRIKQTLGNSSLLLGQGFSLLAFLALKQGNLSLAAKESAAGLEIISRRCSVKDILLCYAVRIHAMVLSSHQETKQALSLLDDYLKNLSSESKNHLYQITIWLAKAQVFYKQGDLSSVQEILEQALKGAHRLVGHHHPLYLEVITALCTVMDLRGFHGDSWKLLFKTKESTHSPSIVINLWKNLLDAIGDHQAAKGDLLTAEITWRNEAGASMNLEHPRLASLLCKISIAQTSQGRAQEGRSSCQKALDISNRVYGNKSNESGHILTLLAFLTHQLDDPNLTKAAQLALERFPKKLTSSKFGISRDWLETLAMDKHKLKKNHVPFEEGS</sequence>
<evidence type="ECO:0008006" key="3">
    <source>
        <dbReference type="Google" id="ProtNLM"/>
    </source>
</evidence>
<evidence type="ECO:0000313" key="2">
    <source>
        <dbReference type="Proteomes" id="UP000664417"/>
    </source>
</evidence>
<name>A0A8J7QAZ3_9BACT</name>